<evidence type="ECO:0000313" key="2">
    <source>
        <dbReference type="Proteomes" id="UP000463700"/>
    </source>
</evidence>
<reference evidence="1 2" key="1">
    <citation type="journal article" date="2020" name="Int. J. Syst. Evol. Microbiol.">
        <title>Paraburkholderia madseniana sp. nov., a phenolic acid-degrading bacterium isolated from acidic forest soil.</title>
        <authorList>
            <person name="Wilhelm R.C."/>
            <person name="Murphy S.J.L."/>
            <person name="Feriancek N.M."/>
            <person name="Karasz D.C."/>
            <person name="DeRito C.M."/>
            <person name="Newman J.D."/>
            <person name="Buckley D.H."/>
        </authorList>
    </citation>
    <scope>NUCLEOTIDE SEQUENCE [LARGE SCALE GENOMIC DNA]</scope>
    <source>
        <strain evidence="1 2">RP11</strain>
    </source>
</reference>
<protein>
    <submittedName>
        <fullName evidence="1">Uncharacterized protein</fullName>
    </submittedName>
</protein>
<name>A0A6N6W985_9BURK</name>
<organism evidence="1 2">
    <name type="scientific">Paraburkholderia madseniana</name>
    <dbReference type="NCBI Taxonomy" id="2599607"/>
    <lineage>
        <taxon>Bacteria</taxon>
        <taxon>Pseudomonadati</taxon>
        <taxon>Pseudomonadota</taxon>
        <taxon>Betaproteobacteria</taxon>
        <taxon>Burkholderiales</taxon>
        <taxon>Burkholderiaceae</taxon>
        <taxon>Paraburkholderia</taxon>
    </lineage>
</organism>
<dbReference type="EMBL" id="VOSW01000053">
    <property type="protein sequence ID" value="KAE8757013.1"/>
    <property type="molecule type" value="Genomic_DNA"/>
</dbReference>
<proteinExistence type="predicted"/>
<comment type="caution">
    <text evidence="1">The sequence shown here is derived from an EMBL/GenBank/DDBJ whole genome shotgun (WGS) entry which is preliminary data.</text>
</comment>
<dbReference type="AlphaFoldDB" id="A0A6N6W985"/>
<evidence type="ECO:0000313" key="1">
    <source>
        <dbReference type="EMBL" id="KAE8757013.1"/>
    </source>
</evidence>
<gene>
    <name evidence="1" type="ORF">FSO04_25980</name>
</gene>
<sequence length="121" mass="13618">MMYGHMNPRRFRRSVVGVTQHIGVLAQIHVASMAAIGACRSGRGCLTSKRWNMSAYSSNTCSLALLNSVIRVRSQGNGDDLPDGSTNRACGEYDVRNRWQQPTYQSIASMDRRNNLRIVRW</sequence>
<dbReference type="Proteomes" id="UP000463700">
    <property type="component" value="Unassembled WGS sequence"/>
</dbReference>
<accession>A0A6N6W985</accession>
<dbReference type="RefSeq" id="WP_154563883.1">
    <property type="nucleotide sequence ID" value="NZ_VOSW01000053.1"/>
</dbReference>